<dbReference type="OrthoDB" id="1166059at2759"/>
<gene>
    <name evidence="7" type="ORF">Lalb_Chr04g0248011</name>
</gene>
<dbReference type="GO" id="GO:0030154">
    <property type="term" value="P:cell differentiation"/>
    <property type="evidence" value="ECO:0007669"/>
    <property type="project" value="UniProtKB-KW"/>
</dbReference>
<sequence length="515" mass="56563">MSTPLKTISAALKLVDTKKENLKKAFDDLQSHSSLLSLPHTWSQLDSHFTSIHNSLTHRFLLLQQNHPSSSNSISLDQNPKVPNFSSFPNDPTTTKSNHTEQMSAICKVNDGKGLRNYLLENYKNMASINPQLVAAFKCSHDPPNMVIDSLDGVIGANALKDSGEVKRMKKVCGVLFQVLRVVCPNVSDKVRTRANRLFLEWKRGLVKDNADAAEAMAFLHFVATYGLLSELTTDELATFSAMAATNYDLPELYHNIGLTDKVPGLVQKLVDKGKHILAVKYVFQFNLADKIRPVPLLHAYVNETRKLSARLSQEGKSLAEITAREIHGLKSVIKVIENHNLESEFPCASLEQRIEELKKQKANPPKHEQQQSGVKRPRISAPVGPAAVVNNVGSASSTIHQYGQPIFRSTGLLPEHPNPFLGLPPMPYGMVPPTPAMPYGVVPPTPAMPYGMVPPTPAISPYPGPSTRPYGPAVVPMGPTGNSGRGDPHLTPSEPHLPPSGYGLQHYYRNSYPR</sequence>
<evidence type="ECO:0000256" key="3">
    <source>
        <dbReference type="ARBA" id="ARBA00022782"/>
    </source>
</evidence>
<dbReference type="PANTHER" id="PTHR31791:SF71">
    <property type="entry name" value="FRIGIDA-LIKE PROTEIN"/>
    <property type="match status" value="1"/>
</dbReference>
<evidence type="ECO:0000313" key="8">
    <source>
        <dbReference type="Proteomes" id="UP000447434"/>
    </source>
</evidence>
<keyword evidence="3 5" id="KW-0221">Differentiation</keyword>
<dbReference type="GO" id="GO:0009908">
    <property type="term" value="P:flower development"/>
    <property type="evidence" value="ECO:0007669"/>
    <property type="project" value="UniProtKB-KW"/>
</dbReference>
<keyword evidence="8" id="KW-1185">Reference proteome</keyword>
<proteinExistence type="inferred from homology"/>
<dbReference type="EMBL" id="WOCE01000004">
    <property type="protein sequence ID" value="KAE9614752.1"/>
    <property type="molecule type" value="Genomic_DNA"/>
</dbReference>
<comment type="similarity">
    <text evidence="1 5">Belongs to the Frigida family.</text>
</comment>
<keyword evidence="4 5" id="KW-0287">Flowering</keyword>
<evidence type="ECO:0000256" key="6">
    <source>
        <dbReference type="SAM" id="MobiDB-lite"/>
    </source>
</evidence>
<feature type="region of interest" description="Disordered" evidence="6">
    <location>
        <begin position="478"/>
        <end position="505"/>
    </location>
</feature>
<dbReference type="AlphaFoldDB" id="A0A6A5MD57"/>
<reference evidence="8" key="1">
    <citation type="journal article" date="2020" name="Nat. Commun.">
        <title>Genome sequence of the cluster root forming white lupin.</title>
        <authorList>
            <person name="Hufnagel B."/>
            <person name="Marques A."/>
            <person name="Soriano A."/>
            <person name="Marques L."/>
            <person name="Divol F."/>
            <person name="Doumas P."/>
            <person name="Sallet E."/>
            <person name="Mancinotti D."/>
            <person name="Carrere S."/>
            <person name="Marande W."/>
            <person name="Arribat S."/>
            <person name="Keller J."/>
            <person name="Huneau C."/>
            <person name="Blein T."/>
            <person name="Aime D."/>
            <person name="Laguerre M."/>
            <person name="Taylor J."/>
            <person name="Schubert V."/>
            <person name="Nelson M."/>
            <person name="Geu-Flores F."/>
            <person name="Crespi M."/>
            <person name="Gallardo-Guerrero K."/>
            <person name="Delaux P.-M."/>
            <person name="Salse J."/>
            <person name="Berges H."/>
            <person name="Guyot R."/>
            <person name="Gouzy J."/>
            <person name="Peret B."/>
        </authorList>
    </citation>
    <scope>NUCLEOTIDE SEQUENCE [LARGE SCALE GENOMIC DNA]</scope>
    <source>
        <strain evidence="8">cv. Amiga</strain>
    </source>
</reference>
<protein>
    <recommendedName>
        <fullName evidence="5">FRIGIDA-like protein</fullName>
    </recommendedName>
</protein>
<comment type="caution">
    <text evidence="7">The sequence shown here is derived from an EMBL/GenBank/DDBJ whole genome shotgun (WGS) entry which is preliminary data.</text>
</comment>
<organism evidence="7 8">
    <name type="scientific">Lupinus albus</name>
    <name type="common">White lupine</name>
    <name type="synonym">Lupinus termis</name>
    <dbReference type="NCBI Taxonomy" id="3870"/>
    <lineage>
        <taxon>Eukaryota</taxon>
        <taxon>Viridiplantae</taxon>
        <taxon>Streptophyta</taxon>
        <taxon>Embryophyta</taxon>
        <taxon>Tracheophyta</taxon>
        <taxon>Spermatophyta</taxon>
        <taxon>Magnoliopsida</taxon>
        <taxon>eudicotyledons</taxon>
        <taxon>Gunneridae</taxon>
        <taxon>Pentapetalae</taxon>
        <taxon>rosids</taxon>
        <taxon>fabids</taxon>
        <taxon>Fabales</taxon>
        <taxon>Fabaceae</taxon>
        <taxon>Papilionoideae</taxon>
        <taxon>50 kb inversion clade</taxon>
        <taxon>genistoids sensu lato</taxon>
        <taxon>core genistoids</taxon>
        <taxon>Genisteae</taxon>
        <taxon>Lupinus</taxon>
    </lineage>
</organism>
<dbReference type="Proteomes" id="UP000447434">
    <property type="component" value="Chromosome 4"/>
</dbReference>
<keyword evidence="2 5" id="KW-0217">Developmental protein</keyword>
<accession>A0A6A5MD57</accession>
<dbReference type="PANTHER" id="PTHR31791">
    <property type="entry name" value="FRIGIDA-LIKE PROTEIN 3-RELATED"/>
    <property type="match status" value="1"/>
</dbReference>
<evidence type="ECO:0000256" key="4">
    <source>
        <dbReference type="ARBA" id="ARBA00023089"/>
    </source>
</evidence>
<name>A0A6A5MD57_LUPAL</name>
<feature type="region of interest" description="Disordered" evidence="6">
    <location>
        <begin position="359"/>
        <end position="379"/>
    </location>
</feature>
<evidence type="ECO:0000256" key="5">
    <source>
        <dbReference type="RuleBase" id="RU364012"/>
    </source>
</evidence>
<dbReference type="InterPro" id="IPR012474">
    <property type="entry name" value="Frigida"/>
</dbReference>
<dbReference type="Pfam" id="PF07899">
    <property type="entry name" value="Frigida"/>
    <property type="match status" value="1"/>
</dbReference>
<feature type="compositionally biased region" description="Basic and acidic residues" evidence="6">
    <location>
        <begin position="359"/>
        <end position="370"/>
    </location>
</feature>
<evidence type="ECO:0000256" key="1">
    <source>
        <dbReference type="ARBA" id="ARBA00008956"/>
    </source>
</evidence>
<evidence type="ECO:0000313" key="7">
    <source>
        <dbReference type="EMBL" id="KAE9614752.1"/>
    </source>
</evidence>
<evidence type="ECO:0000256" key="2">
    <source>
        <dbReference type="ARBA" id="ARBA00022473"/>
    </source>
</evidence>